<reference evidence="1" key="1">
    <citation type="submission" date="2014-09" db="EMBL/GenBank/DDBJ databases">
        <authorList>
            <person name="Magalhaes I.L.F."/>
            <person name="Oliveira U."/>
            <person name="Santos F.R."/>
            <person name="Vidigal T.H.D.A."/>
            <person name="Brescovit A.D."/>
            <person name="Santos A.J."/>
        </authorList>
    </citation>
    <scope>NUCLEOTIDE SEQUENCE</scope>
    <source>
        <tissue evidence="1">Shoot tissue taken approximately 20 cm above the soil surface</tissue>
    </source>
</reference>
<sequence length="41" mass="4782">MLLVARPHKHKVEQPTIGKLILDIQTNQNPHQKCIPFFLFS</sequence>
<protein>
    <submittedName>
        <fullName evidence="1">Uncharacterized protein</fullName>
    </submittedName>
</protein>
<name>A0A0A8YQR3_ARUDO</name>
<accession>A0A0A8YQR3</accession>
<reference evidence="1" key="2">
    <citation type="journal article" date="2015" name="Data Brief">
        <title>Shoot transcriptome of the giant reed, Arundo donax.</title>
        <authorList>
            <person name="Barrero R.A."/>
            <person name="Guerrero F.D."/>
            <person name="Moolhuijzen P."/>
            <person name="Goolsby J.A."/>
            <person name="Tidwell J."/>
            <person name="Bellgard S.E."/>
            <person name="Bellgard M.I."/>
        </authorList>
    </citation>
    <scope>NUCLEOTIDE SEQUENCE</scope>
    <source>
        <tissue evidence="1">Shoot tissue taken approximately 20 cm above the soil surface</tissue>
    </source>
</reference>
<dbReference type="AlphaFoldDB" id="A0A0A8YQR3"/>
<evidence type="ECO:0000313" key="1">
    <source>
        <dbReference type="EMBL" id="JAD27175.1"/>
    </source>
</evidence>
<proteinExistence type="predicted"/>
<dbReference type="EMBL" id="GBRH01270720">
    <property type="protein sequence ID" value="JAD27175.1"/>
    <property type="molecule type" value="Transcribed_RNA"/>
</dbReference>
<organism evidence="1">
    <name type="scientific">Arundo donax</name>
    <name type="common">Giant reed</name>
    <name type="synonym">Donax arundinaceus</name>
    <dbReference type="NCBI Taxonomy" id="35708"/>
    <lineage>
        <taxon>Eukaryota</taxon>
        <taxon>Viridiplantae</taxon>
        <taxon>Streptophyta</taxon>
        <taxon>Embryophyta</taxon>
        <taxon>Tracheophyta</taxon>
        <taxon>Spermatophyta</taxon>
        <taxon>Magnoliopsida</taxon>
        <taxon>Liliopsida</taxon>
        <taxon>Poales</taxon>
        <taxon>Poaceae</taxon>
        <taxon>PACMAD clade</taxon>
        <taxon>Arundinoideae</taxon>
        <taxon>Arundineae</taxon>
        <taxon>Arundo</taxon>
    </lineage>
</organism>